<dbReference type="InterPro" id="IPR050266">
    <property type="entry name" value="AB_hydrolase_sf"/>
</dbReference>
<dbReference type="EMBL" id="RQFY01000004">
    <property type="protein sequence ID" value="TGL35470.1"/>
    <property type="molecule type" value="Genomic_DNA"/>
</dbReference>
<sequence length="262" mass="29213">MLHGGGPGASGISNYSKNIEVLGQNFRVIVPDMPGYGGSTKGISRKDPFGDLADTMLKFLEVLNIAKVHVIGNSLGGACALRMGLEKPNMISSLILMGPGGIDTTRSLPTKGLNRLLDYYSGKGPSLEKITEIIREYLVYEGLEIPSALIEERYKSSIDPEVIKAPPLRRPNRIPNFKNIDFTRDPRLLKCEIPTLILWGTEDKVNRPSGGLSLQKRLQNCDLYLFNKTGHWVQWERADEFNSITKTFITLHSQSKMPERIK</sequence>
<dbReference type="AlphaFoldDB" id="A0A4R9J9V3"/>
<dbReference type="PRINTS" id="PR00412">
    <property type="entry name" value="EPOXHYDRLASE"/>
</dbReference>
<dbReference type="GO" id="GO:0047372">
    <property type="term" value="F:monoacylglycerol lipase activity"/>
    <property type="evidence" value="ECO:0007669"/>
    <property type="project" value="TreeGrafter"/>
</dbReference>
<feature type="domain" description="AB hydrolase-1" evidence="1">
    <location>
        <begin position="2"/>
        <end position="237"/>
    </location>
</feature>
<dbReference type="InterPro" id="IPR029058">
    <property type="entry name" value="AB_hydrolase_fold"/>
</dbReference>
<dbReference type="InterPro" id="IPR000073">
    <property type="entry name" value="AB_hydrolase_1"/>
</dbReference>
<keyword evidence="2" id="KW-0378">Hydrolase</keyword>
<dbReference type="Pfam" id="PF00561">
    <property type="entry name" value="Abhydrolase_1"/>
    <property type="match status" value="1"/>
</dbReference>
<dbReference type="SUPFAM" id="SSF53474">
    <property type="entry name" value="alpha/beta-Hydrolases"/>
    <property type="match status" value="1"/>
</dbReference>
<evidence type="ECO:0000259" key="1">
    <source>
        <dbReference type="Pfam" id="PF00561"/>
    </source>
</evidence>
<dbReference type="Proteomes" id="UP000297871">
    <property type="component" value="Unassembled WGS sequence"/>
</dbReference>
<comment type="caution">
    <text evidence="2">The sequence shown here is derived from an EMBL/GenBank/DDBJ whole genome shotgun (WGS) entry which is preliminary data.</text>
</comment>
<dbReference type="OrthoDB" id="252464at2"/>
<dbReference type="GO" id="GO:0046464">
    <property type="term" value="P:acylglycerol catabolic process"/>
    <property type="evidence" value="ECO:0007669"/>
    <property type="project" value="TreeGrafter"/>
</dbReference>
<protein>
    <submittedName>
        <fullName evidence="2">Alpha/beta fold hydrolase</fullName>
    </submittedName>
</protein>
<evidence type="ECO:0000313" key="2">
    <source>
        <dbReference type="EMBL" id="TGL35470.1"/>
    </source>
</evidence>
<name>A0A4R9J9V3_9LEPT</name>
<gene>
    <name evidence="2" type="ORF">EHQ52_04305</name>
</gene>
<reference evidence="2" key="1">
    <citation type="journal article" date="2019" name="PLoS Negl. Trop. Dis.">
        <title>Revisiting the worldwide diversity of Leptospira species in the environment.</title>
        <authorList>
            <person name="Vincent A.T."/>
            <person name="Schiettekatte O."/>
            <person name="Bourhy P."/>
            <person name="Veyrier F.J."/>
            <person name="Picardeau M."/>
        </authorList>
    </citation>
    <scope>NUCLEOTIDE SEQUENCE [LARGE SCALE GENOMIC DNA]</scope>
    <source>
        <strain evidence="2">201800265</strain>
    </source>
</reference>
<dbReference type="Gene3D" id="3.40.50.1820">
    <property type="entry name" value="alpha/beta hydrolase"/>
    <property type="match status" value="1"/>
</dbReference>
<dbReference type="PANTHER" id="PTHR43798:SF5">
    <property type="entry name" value="MONOACYLGLYCEROL LIPASE ABHD6"/>
    <property type="match status" value="1"/>
</dbReference>
<dbReference type="GO" id="GO:0016020">
    <property type="term" value="C:membrane"/>
    <property type="evidence" value="ECO:0007669"/>
    <property type="project" value="TreeGrafter"/>
</dbReference>
<proteinExistence type="predicted"/>
<keyword evidence="3" id="KW-1185">Reference proteome</keyword>
<accession>A0A4R9J9V3</accession>
<organism evidence="2 3">
    <name type="scientific">Leptospira koniambonensis</name>
    <dbReference type="NCBI Taxonomy" id="2484950"/>
    <lineage>
        <taxon>Bacteria</taxon>
        <taxon>Pseudomonadati</taxon>
        <taxon>Spirochaetota</taxon>
        <taxon>Spirochaetia</taxon>
        <taxon>Leptospirales</taxon>
        <taxon>Leptospiraceae</taxon>
        <taxon>Leptospira</taxon>
    </lineage>
</organism>
<evidence type="ECO:0000313" key="3">
    <source>
        <dbReference type="Proteomes" id="UP000297871"/>
    </source>
</evidence>
<dbReference type="PANTHER" id="PTHR43798">
    <property type="entry name" value="MONOACYLGLYCEROL LIPASE"/>
    <property type="match status" value="1"/>
</dbReference>
<dbReference type="PRINTS" id="PR00111">
    <property type="entry name" value="ABHYDROLASE"/>
</dbReference>
<dbReference type="InterPro" id="IPR000639">
    <property type="entry name" value="Epox_hydrolase-like"/>
</dbReference>